<keyword evidence="7" id="KW-0472">Membrane</keyword>
<dbReference type="GO" id="GO:0006508">
    <property type="term" value="P:proteolysis"/>
    <property type="evidence" value="ECO:0007669"/>
    <property type="project" value="UniProtKB-KW"/>
</dbReference>
<keyword evidence="7" id="KW-1133">Transmembrane helix</keyword>
<comment type="caution">
    <text evidence="10">The sequence shown here is derived from an EMBL/GenBank/DDBJ whole genome shotgun (WGS) entry which is preliminary data.</text>
</comment>
<evidence type="ECO:0000256" key="8">
    <source>
        <dbReference type="SAM" id="SignalP"/>
    </source>
</evidence>
<dbReference type="Gene3D" id="3.40.50.200">
    <property type="entry name" value="Peptidase S8/S53 domain"/>
    <property type="match status" value="1"/>
</dbReference>
<feature type="active site" description="Charge relay system" evidence="5">
    <location>
        <position position="261"/>
    </location>
</feature>
<comment type="similarity">
    <text evidence="1 5">Belongs to the peptidase S8 family.</text>
</comment>
<keyword evidence="4 5" id="KW-0720">Serine protease</keyword>
<dbReference type="PANTHER" id="PTHR43806:SF11">
    <property type="entry name" value="CEREVISIN-RELATED"/>
    <property type="match status" value="1"/>
</dbReference>
<dbReference type="GO" id="GO:0004252">
    <property type="term" value="F:serine-type endopeptidase activity"/>
    <property type="evidence" value="ECO:0007669"/>
    <property type="project" value="UniProtKB-UniRule"/>
</dbReference>
<feature type="domain" description="Peptidase S8/S53" evidence="9">
    <location>
        <begin position="59"/>
        <end position="310"/>
    </location>
</feature>
<feature type="chain" id="PRO_5041646292" evidence="8">
    <location>
        <begin position="36"/>
        <end position="452"/>
    </location>
</feature>
<keyword evidence="3 5" id="KW-0378">Hydrolase</keyword>
<keyword evidence="8" id="KW-0732">Signal</keyword>
<evidence type="ECO:0000256" key="3">
    <source>
        <dbReference type="ARBA" id="ARBA00022801"/>
    </source>
</evidence>
<evidence type="ECO:0000256" key="2">
    <source>
        <dbReference type="ARBA" id="ARBA00022670"/>
    </source>
</evidence>
<dbReference type="InterPro" id="IPR036852">
    <property type="entry name" value="Peptidase_S8/S53_dom_sf"/>
</dbReference>
<dbReference type="PANTHER" id="PTHR43806">
    <property type="entry name" value="PEPTIDASE S8"/>
    <property type="match status" value="1"/>
</dbReference>
<dbReference type="InterPro" id="IPR050131">
    <property type="entry name" value="Peptidase_S8_subtilisin-like"/>
</dbReference>
<dbReference type="InterPro" id="IPR000209">
    <property type="entry name" value="Peptidase_S8/S53_dom"/>
</dbReference>
<organism evidence="10">
    <name type="scientific">Streptantibioticus silvisoli</name>
    <dbReference type="NCBI Taxonomy" id="2705255"/>
    <lineage>
        <taxon>Bacteria</taxon>
        <taxon>Bacillati</taxon>
        <taxon>Actinomycetota</taxon>
        <taxon>Actinomycetes</taxon>
        <taxon>Kitasatosporales</taxon>
        <taxon>Streptomycetaceae</taxon>
        <taxon>Streptantibioticus</taxon>
    </lineage>
</organism>
<feature type="active site" description="Charge relay system" evidence="5">
    <location>
        <position position="101"/>
    </location>
</feature>
<feature type="signal peptide" evidence="8">
    <location>
        <begin position="1"/>
        <end position="35"/>
    </location>
</feature>
<sequence>MRRIRFTFPRRTAAAGAALAAALGTGIAAAPAAHAEDIRARQWYLDPMQASAMLKVATGAGVTVGVIDTGVNAQQPELRGKVLPGKVFGGSGDGRTDPNGHGTSMAMLIAGDGLGGSGVQGLAPGARILPVVNPTEGRMAEAIRYAVDHGAKVINVSQDMGASPLRNELVPLESAVKYADQHGDLVFAAVGNDGKKGTPVAYPAAIEGAVGVTAIDQNGKVAAFADYGPHVALAAPGVALPGHCSKSLGDSEGYCLVDGTSGATALASASAALIWSAHPHWTGNQVLRVMIDTASRPTTGKVPSDYLGYGGVRPRLALLGAHVDPGPANVSPLYPDLFAKPSAKPSAAPARSASSGAGSAAGTSDNSSSGSGPLWIAVGAAAVVVIAAAVGLLTVRRRRHAAPPTPPPTANGPTAYGQSPYGTPPTGYGPPSGGSVPPPGGTPPPYGHPSDR</sequence>
<gene>
    <name evidence="10" type="ORF">POF50_026640</name>
</gene>
<feature type="compositionally biased region" description="Low complexity" evidence="6">
    <location>
        <begin position="411"/>
        <end position="426"/>
    </location>
</feature>
<feature type="active site" description="Charge relay system" evidence="5">
    <location>
        <position position="68"/>
    </location>
</feature>
<evidence type="ECO:0000256" key="1">
    <source>
        <dbReference type="ARBA" id="ARBA00011073"/>
    </source>
</evidence>
<feature type="region of interest" description="Disordered" evidence="6">
    <location>
        <begin position="344"/>
        <end position="370"/>
    </location>
</feature>
<dbReference type="PROSITE" id="PS51892">
    <property type="entry name" value="SUBTILASE"/>
    <property type="match status" value="1"/>
</dbReference>
<protein>
    <submittedName>
        <fullName evidence="10">S8 family serine peptidase</fullName>
    </submittedName>
</protein>
<evidence type="ECO:0000259" key="9">
    <source>
        <dbReference type="Pfam" id="PF00082"/>
    </source>
</evidence>
<keyword evidence="7" id="KW-0812">Transmembrane</keyword>
<evidence type="ECO:0000256" key="5">
    <source>
        <dbReference type="PROSITE-ProRule" id="PRU01240"/>
    </source>
</evidence>
<evidence type="ECO:0000256" key="7">
    <source>
        <dbReference type="SAM" id="Phobius"/>
    </source>
</evidence>
<dbReference type="EMBL" id="JABXJJ020000038">
    <property type="protein sequence ID" value="MDI5972880.1"/>
    <property type="molecule type" value="Genomic_DNA"/>
</dbReference>
<reference evidence="10" key="1">
    <citation type="submission" date="2023-05" db="EMBL/GenBank/DDBJ databases">
        <title>Streptantibioticus silvisoli sp. nov., acidotolerant actinomycetes 1 from pine litter.</title>
        <authorList>
            <person name="Swiecimska M."/>
            <person name="Golinska P."/>
            <person name="Sangal V."/>
            <person name="Wachnowicz B."/>
            <person name="Goodfellow M."/>
        </authorList>
    </citation>
    <scope>NUCLEOTIDE SEQUENCE</scope>
    <source>
        <strain evidence="10">SL13</strain>
    </source>
</reference>
<dbReference type="PRINTS" id="PR00723">
    <property type="entry name" value="SUBTILISIN"/>
</dbReference>
<dbReference type="PROSITE" id="PS51318">
    <property type="entry name" value="TAT"/>
    <property type="match status" value="1"/>
</dbReference>
<dbReference type="Pfam" id="PF00082">
    <property type="entry name" value="Peptidase_S8"/>
    <property type="match status" value="1"/>
</dbReference>
<dbReference type="SUPFAM" id="SSF52743">
    <property type="entry name" value="Subtilisin-like"/>
    <property type="match status" value="1"/>
</dbReference>
<dbReference type="InterPro" id="IPR006311">
    <property type="entry name" value="TAT_signal"/>
</dbReference>
<feature type="region of interest" description="Disordered" evidence="6">
    <location>
        <begin position="399"/>
        <end position="452"/>
    </location>
</feature>
<name>A0AA90H8B0_9ACTN</name>
<evidence type="ECO:0000313" key="10">
    <source>
        <dbReference type="EMBL" id="MDI5972880.1"/>
    </source>
</evidence>
<evidence type="ECO:0000256" key="6">
    <source>
        <dbReference type="SAM" id="MobiDB-lite"/>
    </source>
</evidence>
<evidence type="ECO:0000256" key="4">
    <source>
        <dbReference type="ARBA" id="ARBA00022825"/>
    </source>
</evidence>
<feature type="compositionally biased region" description="Pro residues" evidence="6">
    <location>
        <begin position="436"/>
        <end position="452"/>
    </location>
</feature>
<dbReference type="RefSeq" id="WP_271315944.1">
    <property type="nucleotide sequence ID" value="NZ_JABXJJ020000038.1"/>
</dbReference>
<dbReference type="InterPro" id="IPR015500">
    <property type="entry name" value="Peptidase_S8_subtilisin-rel"/>
</dbReference>
<feature type="transmembrane region" description="Helical" evidence="7">
    <location>
        <begin position="374"/>
        <end position="395"/>
    </location>
</feature>
<keyword evidence="2 5" id="KW-0645">Protease</keyword>
<proteinExistence type="inferred from homology"/>
<dbReference type="AlphaFoldDB" id="A0AA90H8B0"/>
<accession>A0AA90H8B0</accession>